<keyword evidence="2" id="KW-0472">Membrane</keyword>
<dbReference type="SUPFAM" id="SSF49695">
    <property type="entry name" value="gamma-Crystallin-like"/>
    <property type="match status" value="1"/>
</dbReference>
<keyword evidence="4" id="KW-1185">Reference proteome</keyword>
<evidence type="ECO:0008006" key="5">
    <source>
        <dbReference type="Google" id="ProtNLM"/>
    </source>
</evidence>
<name>B5GLW3_STRCL</name>
<dbReference type="Pfam" id="PF03995">
    <property type="entry name" value="Inhibitor_I36"/>
    <property type="match status" value="1"/>
</dbReference>
<dbReference type="Proteomes" id="UP000002357">
    <property type="component" value="Plasmid pSCL4"/>
</dbReference>
<evidence type="ECO:0000313" key="4">
    <source>
        <dbReference type="Proteomes" id="UP000002357"/>
    </source>
</evidence>
<gene>
    <name evidence="3" type="ORF">SCLAV_p1489</name>
</gene>
<organism evidence="3 4">
    <name type="scientific">Streptomyces clavuligerus</name>
    <dbReference type="NCBI Taxonomy" id="1901"/>
    <lineage>
        <taxon>Bacteria</taxon>
        <taxon>Bacillati</taxon>
        <taxon>Actinomycetota</taxon>
        <taxon>Actinomycetes</taxon>
        <taxon>Kitasatosporales</taxon>
        <taxon>Streptomycetaceae</taxon>
        <taxon>Streptomyces</taxon>
    </lineage>
</organism>
<sequence>MERQSGESVQTFDAFTVYPESGSGRCTTGPGRCDSTDPPRHPYGVNSLVPGDPGTSGPWLTALRRGKVAPGRCEADPLPPAGARPTRPTRGYAPMSYPAHSTEGSPRRRTGRRRAVRVRSAVLGAALAATLSMGVVTAPQAAAGNPYLCPQSNFCLWEHADYDGVMLAAVVSIPQVSSYMNDRGSSYWNRTGSWVTLYRDIHFQGGCLMGSIGPQDSATVVPAHVNDQTSSIGFSRERVC</sequence>
<dbReference type="EMBL" id="CM000914">
    <property type="protein sequence ID" value="EFG04971.2"/>
    <property type="molecule type" value="Genomic_DNA"/>
</dbReference>
<dbReference type="AlphaFoldDB" id="B5GLW3"/>
<feature type="transmembrane region" description="Helical" evidence="2">
    <location>
        <begin position="116"/>
        <end position="136"/>
    </location>
</feature>
<dbReference type="OrthoDB" id="4247266at2"/>
<dbReference type="InterPro" id="IPR011024">
    <property type="entry name" value="G_crystallin-like"/>
</dbReference>
<proteinExistence type="predicted"/>
<accession>B5GLW3</accession>
<feature type="region of interest" description="Disordered" evidence="1">
    <location>
        <begin position="1"/>
        <end position="54"/>
    </location>
</feature>
<keyword evidence="3" id="KW-0614">Plasmid</keyword>
<keyword evidence="2" id="KW-0812">Transmembrane</keyword>
<dbReference type="Gene3D" id="2.60.20.10">
    <property type="entry name" value="Crystallins"/>
    <property type="match status" value="1"/>
</dbReference>
<reference evidence="3 4" key="1">
    <citation type="journal article" date="2010" name="Genome Biol. Evol.">
        <title>The sequence of a 1.8-mb bacterial linear plasmid reveals a rich evolutionary reservoir of secondary metabolic pathways.</title>
        <authorList>
            <person name="Medema M.H."/>
            <person name="Trefzer A."/>
            <person name="Kovalchuk A."/>
            <person name="van den Berg M."/>
            <person name="Mueller U."/>
            <person name="Heijne W."/>
            <person name="Wu L."/>
            <person name="Alam M.T."/>
            <person name="Ronning C.M."/>
            <person name="Nierman W.C."/>
            <person name="Bovenberg R.A.L."/>
            <person name="Breitling R."/>
            <person name="Takano E."/>
        </authorList>
    </citation>
    <scope>NUCLEOTIDE SEQUENCE [LARGE SCALE GENOMIC DNA]</scope>
    <source>
        <strain evidence="4">ATCC 27064 / DSM 738 / JCM 4710 / NBRC 13307 / NCIMB 12785 / NRRL 3585 / VKM Ac-602</strain>
        <plasmid evidence="3">pSCL4</plasmid>
    </source>
</reference>
<evidence type="ECO:0000313" key="3">
    <source>
        <dbReference type="EMBL" id="EFG04971.2"/>
    </source>
</evidence>
<keyword evidence="2" id="KW-1133">Transmembrane helix</keyword>
<feature type="region of interest" description="Disordered" evidence="1">
    <location>
        <begin position="70"/>
        <end position="113"/>
    </location>
</feature>
<evidence type="ECO:0000256" key="2">
    <source>
        <dbReference type="SAM" id="Phobius"/>
    </source>
</evidence>
<evidence type="ECO:0000256" key="1">
    <source>
        <dbReference type="SAM" id="MobiDB-lite"/>
    </source>
</evidence>
<geneLocation type="plasmid" evidence="3 4">
    <name>pSCL4</name>
</geneLocation>
<feature type="compositionally biased region" description="Polar residues" evidence="1">
    <location>
        <begin position="1"/>
        <end position="13"/>
    </location>
</feature>
<protein>
    <recommendedName>
        <fullName evidence="5">Peptidase inhibitor family I36</fullName>
    </recommendedName>
</protein>